<evidence type="ECO:0000313" key="2">
    <source>
        <dbReference type="Proteomes" id="UP001054252"/>
    </source>
</evidence>
<dbReference type="AlphaFoldDB" id="A0AAV5K6L4"/>
<gene>
    <name evidence="1" type="ORF">SLEP1_g28697</name>
</gene>
<dbReference type="Proteomes" id="UP001054252">
    <property type="component" value="Unassembled WGS sequence"/>
</dbReference>
<keyword evidence="2" id="KW-1185">Reference proteome</keyword>
<organism evidence="1 2">
    <name type="scientific">Rubroshorea leprosula</name>
    <dbReference type="NCBI Taxonomy" id="152421"/>
    <lineage>
        <taxon>Eukaryota</taxon>
        <taxon>Viridiplantae</taxon>
        <taxon>Streptophyta</taxon>
        <taxon>Embryophyta</taxon>
        <taxon>Tracheophyta</taxon>
        <taxon>Spermatophyta</taxon>
        <taxon>Magnoliopsida</taxon>
        <taxon>eudicotyledons</taxon>
        <taxon>Gunneridae</taxon>
        <taxon>Pentapetalae</taxon>
        <taxon>rosids</taxon>
        <taxon>malvids</taxon>
        <taxon>Malvales</taxon>
        <taxon>Dipterocarpaceae</taxon>
        <taxon>Rubroshorea</taxon>
    </lineage>
</organism>
<protein>
    <submittedName>
        <fullName evidence="1">Uncharacterized protein</fullName>
    </submittedName>
</protein>
<sequence length="82" mass="9296">MEVQRASSGSCSRLYGQKFEDSCLARAEKRRKAGSNFVAGCEGAFNAQRAFNDPQWLEMAIFEQRAINMVGNRSEEVKRVLY</sequence>
<dbReference type="EMBL" id="BPVZ01000050">
    <property type="protein sequence ID" value="GKV18295.1"/>
    <property type="molecule type" value="Genomic_DNA"/>
</dbReference>
<comment type="caution">
    <text evidence="1">The sequence shown here is derived from an EMBL/GenBank/DDBJ whole genome shotgun (WGS) entry which is preliminary data.</text>
</comment>
<name>A0AAV5K6L4_9ROSI</name>
<reference evidence="1 2" key="1">
    <citation type="journal article" date="2021" name="Commun. Biol.">
        <title>The genome of Shorea leprosula (Dipterocarpaceae) highlights the ecological relevance of drought in aseasonal tropical rainforests.</title>
        <authorList>
            <person name="Ng K.K.S."/>
            <person name="Kobayashi M.J."/>
            <person name="Fawcett J.A."/>
            <person name="Hatakeyama M."/>
            <person name="Paape T."/>
            <person name="Ng C.H."/>
            <person name="Ang C.C."/>
            <person name="Tnah L.H."/>
            <person name="Lee C.T."/>
            <person name="Nishiyama T."/>
            <person name="Sese J."/>
            <person name="O'Brien M.J."/>
            <person name="Copetti D."/>
            <person name="Mohd Noor M.I."/>
            <person name="Ong R.C."/>
            <person name="Putra M."/>
            <person name="Sireger I.Z."/>
            <person name="Indrioko S."/>
            <person name="Kosugi Y."/>
            <person name="Izuno A."/>
            <person name="Isagi Y."/>
            <person name="Lee S.L."/>
            <person name="Shimizu K.K."/>
        </authorList>
    </citation>
    <scope>NUCLEOTIDE SEQUENCE [LARGE SCALE GENOMIC DNA]</scope>
    <source>
        <strain evidence="1">214</strain>
    </source>
</reference>
<evidence type="ECO:0000313" key="1">
    <source>
        <dbReference type="EMBL" id="GKV18295.1"/>
    </source>
</evidence>
<accession>A0AAV5K6L4</accession>
<proteinExistence type="predicted"/>